<dbReference type="GO" id="GO:0003735">
    <property type="term" value="F:structural constituent of ribosome"/>
    <property type="evidence" value="ECO:0007669"/>
    <property type="project" value="InterPro"/>
</dbReference>
<dbReference type="PANTHER" id="PTHR11994">
    <property type="entry name" value="60S RIBOSOMAL PROTEIN L11-RELATED"/>
    <property type="match status" value="1"/>
</dbReference>
<dbReference type="InterPro" id="IPR022803">
    <property type="entry name" value="Ribosomal_uL5_dom_sf"/>
</dbReference>
<dbReference type="InterPro" id="IPR020929">
    <property type="entry name" value="Ribosomal_uL5_CS"/>
</dbReference>
<evidence type="ECO:0000256" key="3">
    <source>
        <dbReference type="ARBA" id="ARBA00023274"/>
    </source>
</evidence>
<dbReference type="InterPro" id="IPR002132">
    <property type="entry name" value="Ribosomal_uL5"/>
</dbReference>
<feature type="compositionally biased region" description="Basic residues" evidence="4">
    <location>
        <begin position="8"/>
        <end position="19"/>
    </location>
</feature>
<name>A0A382E1S4_9ZZZZ</name>
<keyword evidence="2" id="KW-0689">Ribosomal protein</keyword>
<sequence>MATPPKKTAPKRATVKRSSVKAAQKVSKKAVVETENIKTKNVRSRPEIFDHIKEYVLPAMMNEFGYSNVMEAPKLSKIVLNMSVGEGKDNPKAIEGAVRDLTTVSGQKPIITKAKRAIASFKIREGMSIGVCVTLRGDKMGYFLERLLHSALPRIRDFRGVSRSSFDGRGNYSLGISEQVIFPEIDYNKIDRIRGFQVTIATSASTDGEAAKFLELIGMPFVRAA</sequence>
<dbReference type="Pfam" id="PF00281">
    <property type="entry name" value="Ribosomal_L5"/>
    <property type="match status" value="1"/>
</dbReference>
<organism evidence="7">
    <name type="scientific">marine metagenome</name>
    <dbReference type="NCBI Taxonomy" id="408172"/>
    <lineage>
        <taxon>unclassified sequences</taxon>
        <taxon>metagenomes</taxon>
        <taxon>ecological metagenomes</taxon>
    </lineage>
</organism>
<evidence type="ECO:0000256" key="1">
    <source>
        <dbReference type="ARBA" id="ARBA00008553"/>
    </source>
</evidence>
<dbReference type="GO" id="GO:0005840">
    <property type="term" value="C:ribosome"/>
    <property type="evidence" value="ECO:0007669"/>
    <property type="project" value="UniProtKB-KW"/>
</dbReference>
<evidence type="ECO:0000313" key="7">
    <source>
        <dbReference type="EMBL" id="SVB44716.1"/>
    </source>
</evidence>
<dbReference type="SUPFAM" id="SSF55282">
    <property type="entry name" value="RL5-like"/>
    <property type="match status" value="1"/>
</dbReference>
<dbReference type="GO" id="GO:0006412">
    <property type="term" value="P:translation"/>
    <property type="evidence" value="ECO:0007669"/>
    <property type="project" value="InterPro"/>
</dbReference>
<dbReference type="InterPro" id="IPR031309">
    <property type="entry name" value="Ribosomal_uL5_C"/>
</dbReference>
<dbReference type="Pfam" id="PF00673">
    <property type="entry name" value="Ribosomal_L5_C"/>
    <property type="match status" value="1"/>
</dbReference>
<feature type="region of interest" description="Disordered" evidence="4">
    <location>
        <begin position="1"/>
        <end position="24"/>
    </location>
</feature>
<dbReference type="InterPro" id="IPR031310">
    <property type="entry name" value="Ribosomal_uL5_N"/>
</dbReference>
<feature type="domain" description="Large ribosomal subunit protein uL5 C-terminal" evidence="6">
    <location>
        <begin position="129"/>
        <end position="221"/>
    </location>
</feature>
<evidence type="ECO:0000256" key="2">
    <source>
        <dbReference type="ARBA" id="ARBA00022980"/>
    </source>
</evidence>
<dbReference type="NCBIfam" id="NF000585">
    <property type="entry name" value="PRK00010.1"/>
    <property type="match status" value="1"/>
</dbReference>
<dbReference type="AlphaFoldDB" id="A0A382E1S4"/>
<dbReference type="PROSITE" id="PS00358">
    <property type="entry name" value="RIBOSOMAL_L5"/>
    <property type="match status" value="1"/>
</dbReference>
<reference evidence="7" key="1">
    <citation type="submission" date="2018-05" db="EMBL/GenBank/DDBJ databases">
        <authorList>
            <person name="Lanie J.A."/>
            <person name="Ng W.-L."/>
            <person name="Kazmierczak K.M."/>
            <person name="Andrzejewski T.M."/>
            <person name="Davidsen T.M."/>
            <person name="Wayne K.J."/>
            <person name="Tettelin H."/>
            <person name="Glass J.I."/>
            <person name="Rusch D."/>
            <person name="Podicherti R."/>
            <person name="Tsui H.-C.T."/>
            <person name="Winkler M.E."/>
        </authorList>
    </citation>
    <scope>NUCLEOTIDE SEQUENCE</scope>
</reference>
<dbReference type="InterPro" id="IPR020930">
    <property type="entry name" value="Ribosomal_uL5_bac-type"/>
</dbReference>
<dbReference type="GO" id="GO:1990904">
    <property type="term" value="C:ribonucleoprotein complex"/>
    <property type="evidence" value="ECO:0007669"/>
    <property type="project" value="UniProtKB-KW"/>
</dbReference>
<keyword evidence="3" id="KW-0687">Ribonucleoprotein</keyword>
<dbReference type="EMBL" id="UINC01042290">
    <property type="protein sequence ID" value="SVB44716.1"/>
    <property type="molecule type" value="Genomic_DNA"/>
</dbReference>
<feature type="domain" description="Large ribosomal subunit protein uL5 N-terminal" evidence="5">
    <location>
        <begin position="68"/>
        <end position="124"/>
    </location>
</feature>
<evidence type="ECO:0000256" key="4">
    <source>
        <dbReference type="SAM" id="MobiDB-lite"/>
    </source>
</evidence>
<evidence type="ECO:0008006" key="8">
    <source>
        <dbReference type="Google" id="ProtNLM"/>
    </source>
</evidence>
<gene>
    <name evidence="7" type="ORF">METZ01_LOCUS197570</name>
</gene>
<evidence type="ECO:0000259" key="6">
    <source>
        <dbReference type="Pfam" id="PF00673"/>
    </source>
</evidence>
<dbReference type="Gene3D" id="3.30.1440.10">
    <property type="match status" value="1"/>
</dbReference>
<evidence type="ECO:0000259" key="5">
    <source>
        <dbReference type="Pfam" id="PF00281"/>
    </source>
</evidence>
<protein>
    <recommendedName>
        <fullName evidence="8">50S ribosomal protein L5</fullName>
    </recommendedName>
</protein>
<proteinExistence type="inferred from homology"/>
<comment type="similarity">
    <text evidence="1">Belongs to the universal ribosomal protein uL5 family.</text>
</comment>
<dbReference type="HAMAP" id="MF_01333_B">
    <property type="entry name" value="Ribosomal_uL5_B"/>
    <property type="match status" value="1"/>
</dbReference>
<accession>A0A382E1S4</accession>
<dbReference type="FunFam" id="3.30.1440.10:FF:000001">
    <property type="entry name" value="50S ribosomal protein L5"/>
    <property type="match status" value="1"/>
</dbReference>